<evidence type="ECO:0000313" key="4">
    <source>
        <dbReference type="Proteomes" id="UP000049127"/>
    </source>
</evidence>
<dbReference type="CDD" id="cd01715">
    <property type="entry name" value="ETF_alpha"/>
    <property type="match status" value="1"/>
</dbReference>
<dbReference type="RefSeq" id="WP_055335791.1">
    <property type="nucleotide sequence ID" value="NZ_CDNF01000035.1"/>
</dbReference>
<dbReference type="InterPro" id="IPR033947">
    <property type="entry name" value="ETF_alpha_N"/>
</dbReference>
<gene>
    <name evidence="3" type="primary">etfA</name>
    <name evidence="3" type="ORF">R28058_19111</name>
</gene>
<dbReference type="SUPFAM" id="SSF52402">
    <property type="entry name" value="Adenine nucleotide alpha hydrolases-like"/>
    <property type="match status" value="1"/>
</dbReference>
<dbReference type="InterPro" id="IPR014731">
    <property type="entry name" value="ETF_asu_C"/>
</dbReference>
<dbReference type="InterPro" id="IPR014730">
    <property type="entry name" value="ETF_a/b_N"/>
</dbReference>
<evidence type="ECO:0000256" key="1">
    <source>
        <dbReference type="ARBA" id="ARBA00005817"/>
    </source>
</evidence>
<dbReference type="PANTHER" id="PTHR43153:SF1">
    <property type="entry name" value="ELECTRON TRANSFER FLAVOPROTEIN SUBUNIT ALPHA, MITOCHONDRIAL"/>
    <property type="match status" value="1"/>
</dbReference>
<dbReference type="SUPFAM" id="SSF54862">
    <property type="entry name" value="4Fe-4S ferredoxins"/>
    <property type="match status" value="1"/>
</dbReference>
<organism evidence="3 4">
    <name type="scientific">Paraclostridium sordellii</name>
    <name type="common">Clostridium sordellii</name>
    <dbReference type="NCBI Taxonomy" id="1505"/>
    <lineage>
        <taxon>Bacteria</taxon>
        <taxon>Bacillati</taxon>
        <taxon>Bacillota</taxon>
        <taxon>Clostridia</taxon>
        <taxon>Peptostreptococcales</taxon>
        <taxon>Peptostreptococcaceae</taxon>
        <taxon>Paraclostridium</taxon>
    </lineage>
</organism>
<dbReference type="SUPFAM" id="SSF52467">
    <property type="entry name" value="DHS-like NAD/FAD-binding domain"/>
    <property type="match status" value="1"/>
</dbReference>
<dbReference type="OrthoDB" id="9770286at2"/>
<dbReference type="AlphaFoldDB" id="A0A0C7PTP1"/>
<dbReference type="GO" id="GO:0050660">
    <property type="term" value="F:flavin adenine dinucleotide binding"/>
    <property type="evidence" value="ECO:0007669"/>
    <property type="project" value="InterPro"/>
</dbReference>
<dbReference type="Gene3D" id="3.40.50.1220">
    <property type="entry name" value="TPP-binding domain"/>
    <property type="match status" value="1"/>
</dbReference>
<dbReference type="Pfam" id="PF00766">
    <property type="entry name" value="ETF_alpha"/>
    <property type="match status" value="1"/>
</dbReference>
<dbReference type="Pfam" id="PF01012">
    <property type="entry name" value="ETF"/>
    <property type="match status" value="1"/>
</dbReference>
<dbReference type="Gene3D" id="3.40.50.620">
    <property type="entry name" value="HUPs"/>
    <property type="match status" value="1"/>
</dbReference>
<dbReference type="PANTHER" id="PTHR43153">
    <property type="entry name" value="ELECTRON TRANSFER FLAVOPROTEIN ALPHA"/>
    <property type="match status" value="1"/>
</dbReference>
<evidence type="ECO:0000313" key="3">
    <source>
        <dbReference type="EMBL" id="CEQ04178.1"/>
    </source>
</evidence>
<dbReference type="EMBL" id="CEKZ01000003">
    <property type="protein sequence ID" value="CEQ04178.1"/>
    <property type="molecule type" value="Genomic_DNA"/>
</dbReference>
<evidence type="ECO:0000259" key="2">
    <source>
        <dbReference type="SMART" id="SM00893"/>
    </source>
</evidence>
<comment type="similarity">
    <text evidence="1">Belongs to the ETF alpha-subunit/FixB family.</text>
</comment>
<dbReference type="InterPro" id="IPR029035">
    <property type="entry name" value="DHS-like_NAD/FAD-binding_dom"/>
</dbReference>
<name>A0A0C7PTP1_PARSO</name>
<accession>A0A0C7PTP1</accession>
<dbReference type="InterPro" id="IPR001308">
    <property type="entry name" value="ETF_a/FixB"/>
</dbReference>
<feature type="domain" description="Electron transfer flavoprotein alpha/beta-subunit N-terminal" evidence="2">
    <location>
        <begin position="72"/>
        <end position="258"/>
    </location>
</feature>
<protein>
    <submittedName>
        <fullName evidence="3">Electron transfer flavoprotein subunit alpha</fullName>
    </submittedName>
</protein>
<dbReference type="SMART" id="SM00893">
    <property type="entry name" value="ETF"/>
    <property type="match status" value="1"/>
</dbReference>
<reference evidence="3 4" key="1">
    <citation type="submission" date="2015-01" db="EMBL/GenBank/DDBJ databases">
        <authorList>
            <person name="Aslett A.Martin."/>
            <person name="De Silva Nishadi"/>
        </authorList>
    </citation>
    <scope>NUCLEOTIDE SEQUENCE [LARGE SCALE GENOMIC DNA]</scope>
    <source>
        <strain evidence="3 4">R28058</strain>
    </source>
</reference>
<dbReference type="GO" id="GO:0033539">
    <property type="term" value="P:fatty acid beta-oxidation using acyl-CoA dehydrogenase"/>
    <property type="evidence" value="ECO:0007669"/>
    <property type="project" value="TreeGrafter"/>
</dbReference>
<dbReference type="Gene3D" id="3.30.70.20">
    <property type="match status" value="1"/>
</dbReference>
<dbReference type="InterPro" id="IPR014729">
    <property type="entry name" value="Rossmann-like_a/b/a_fold"/>
</dbReference>
<dbReference type="GO" id="GO:0009055">
    <property type="term" value="F:electron transfer activity"/>
    <property type="evidence" value="ECO:0007669"/>
    <property type="project" value="InterPro"/>
</dbReference>
<dbReference type="Proteomes" id="UP000049127">
    <property type="component" value="Unassembled WGS sequence"/>
</dbReference>
<sequence>MAKIVINQDKAKDIQKILDICPFGAIELNNGKLEIGAGCKMCKLCVKTGPKGVFEFVEDEVKKIDKDKWRGIAVYVDHHEGNIHPVTFELIGKAKEMAKKINQPVYCVFVGSNINNRADELLSYGVDEVFVYDNNELEEFRIEPYTACVEDFIKKVKPTIVLFGGTTLGRSLAPRLAARFKTGLTADCTILDVQENTDLDQIRPAFGGNIMAHIHTPNHRPQFATVRYKIFNAPEKVENPSGKITMCLIDEEKLKSKIDVLKINEKDKEVGIEDAEVIIVGSRALKKKEDMDMLYKLASLLGGQVAGTRPLVEDGWIDAKKQIGLSGRTVKPKLIITCGVSGAIQFVAGMNGSDCIISINKDEKAPIFDTAHYAIIGDIYDVIPKLIKDIELEKLSKDNLLEKVAITAQ</sequence>
<proteinExistence type="inferred from homology"/>